<keyword evidence="1" id="KW-0472">Membrane</keyword>
<accession>A0A833MEI2</accession>
<name>A0A833MEI2_9FIRM</name>
<dbReference type="EMBL" id="WBZB01000013">
    <property type="protein sequence ID" value="KAB3531384.1"/>
    <property type="molecule type" value="Genomic_DNA"/>
</dbReference>
<dbReference type="RefSeq" id="WP_151865110.1">
    <property type="nucleotide sequence ID" value="NZ_WBZB01000013.1"/>
</dbReference>
<gene>
    <name evidence="2" type="ORF">F8153_04175</name>
</gene>
<sequence length="409" mass="46727">MAKNEKKGGAFKAIAIILASFLLVPALTLVIVYYSNVNFQYTVNRFLSGAPGVIGNYFERIPTKEEQELLKRQIAENYITLEEDRLIDKLLLIRSEDNKLFNDLIIILNDLNSRKMTKVSEGIRRSDLKGSSLDRVLEEIDLDKEKEIIQLVDYYTAMKVSDTVMEISADLNNGELTLETLPQLFSKFSVDTAAKYIMYSEEELSNKILFNLPAPNKQEIEIEIERIMQSLQQSREMAEIYGIKTTEELLTLIGNTDKHKIQELVNIYGYLPSQKGGQVLSKVSDEELTLTIIEGLVELEKLGQTPKGKSKNLSTAIQVYKNYDLKIQELVEIYQKLPIENLATLVDQMLSTNSTYQINQLIDEDDIVFTQEQLIIDVLRQLKPTLIADLIEQLRTQRAIELTQKYVGN</sequence>
<protein>
    <recommendedName>
        <fullName evidence="4">Flagellar motor switch protein FliG</fullName>
    </recommendedName>
</protein>
<dbReference type="OrthoDB" id="1705722at2"/>
<evidence type="ECO:0000313" key="2">
    <source>
        <dbReference type="EMBL" id="KAB3531384.1"/>
    </source>
</evidence>
<feature type="transmembrane region" description="Helical" evidence="1">
    <location>
        <begin position="12"/>
        <end position="34"/>
    </location>
</feature>
<keyword evidence="1" id="KW-1133">Transmembrane helix</keyword>
<evidence type="ECO:0000313" key="3">
    <source>
        <dbReference type="Proteomes" id="UP000465601"/>
    </source>
</evidence>
<evidence type="ECO:0008006" key="4">
    <source>
        <dbReference type="Google" id="ProtNLM"/>
    </source>
</evidence>
<comment type="caution">
    <text evidence="2">The sequence shown here is derived from an EMBL/GenBank/DDBJ whole genome shotgun (WGS) entry which is preliminary data.</text>
</comment>
<evidence type="ECO:0000256" key="1">
    <source>
        <dbReference type="SAM" id="Phobius"/>
    </source>
</evidence>
<organism evidence="2 3">
    <name type="scientific">Alkaliphilus serpentinus</name>
    <dbReference type="NCBI Taxonomy" id="1482731"/>
    <lineage>
        <taxon>Bacteria</taxon>
        <taxon>Bacillati</taxon>
        <taxon>Bacillota</taxon>
        <taxon>Clostridia</taxon>
        <taxon>Peptostreptococcales</taxon>
        <taxon>Natronincolaceae</taxon>
        <taxon>Alkaliphilus</taxon>
    </lineage>
</organism>
<dbReference type="AlphaFoldDB" id="A0A833MEI2"/>
<keyword evidence="3" id="KW-1185">Reference proteome</keyword>
<dbReference type="Proteomes" id="UP000465601">
    <property type="component" value="Unassembled WGS sequence"/>
</dbReference>
<keyword evidence="1" id="KW-0812">Transmembrane</keyword>
<proteinExistence type="predicted"/>
<reference evidence="2 3" key="1">
    <citation type="submission" date="2019-10" db="EMBL/GenBank/DDBJ databases">
        <title>Alkaliphilus serpentinus sp. nov. and Alkaliphilus pronyensis sp. nov., two novel anaerobic alkaliphilic species isolated from the serpentinized-hosted hydrothermal field of the Prony Bay (New Caledonia).</title>
        <authorList>
            <person name="Postec A."/>
        </authorList>
    </citation>
    <scope>NUCLEOTIDE SEQUENCE [LARGE SCALE GENOMIC DNA]</scope>
    <source>
        <strain evidence="2 3">LacT</strain>
    </source>
</reference>